<dbReference type="Proteomes" id="UP000215914">
    <property type="component" value="Unassembled WGS sequence"/>
</dbReference>
<evidence type="ECO:0000313" key="2">
    <source>
        <dbReference type="Proteomes" id="UP000215914"/>
    </source>
</evidence>
<gene>
    <name evidence="1" type="ORF">HanXRQr2_Chr15g0693931</name>
</gene>
<keyword evidence="2" id="KW-1185">Reference proteome</keyword>
<evidence type="ECO:0000313" key="1">
    <source>
        <dbReference type="EMBL" id="KAF5764595.1"/>
    </source>
</evidence>
<dbReference type="AlphaFoldDB" id="A0A9K3DZX3"/>
<comment type="caution">
    <text evidence="1">The sequence shown here is derived from an EMBL/GenBank/DDBJ whole genome shotgun (WGS) entry which is preliminary data.</text>
</comment>
<dbReference type="Gramene" id="mRNA:HanXRQr2_Chr15g0693931">
    <property type="protein sequence ID" value="CDS:HanXRQr2_Chr15g0693931.1"/>
    <property type="gene ID" value="HanXRQr2_Chr15g0693931"/>
</dbReference>
<protein>
    <submittedName>
        <fullName evidence="1">Uncharacterized protein</fullName>
    </submittedName>
</protein>
<sequence>MATNTQLHSENYATLILPRQDATRIFYVPSKYNNHHSLITIIKSGRCKYPSNEHTI</sequence>
<reference evidence="1" key="2">
    <citation type="submission" date="2020-06" db="EMBL/GenBank/DDBJ databases">
        <title>Helianthus annuus Genome sequencing and assembly Release 2.</title>
        <authorList>
            <person name="Gouzy J."/>
            <person name="Langlade N."/>
            <person name="Munos S."/>
        </authorList>
    </citation>
    <scope>NUCLEOTIDE SEQUENCE</scope>
    <source>
        <tissue evidence="1">Leaves</tissue>
    </source>
</reference>
<accession>A0A9K3DZX3</accession>
<reference evidence="1" key="1">
    <citation type="journal article" date="2017" name="Nature">
        <title>The sunflower genome provides insights into oil metabolism, flowering and Asterid evolution.</title>
        <authorList>
            <person name="Badouin H."/>
            <person name="Gouzy J."/>
            <person name="Grassa C.J."/>
            <person name="Murat F."/>
            <person name="Staton S.E."/>
            <person name="Cottret L."/>
            <person name="Lelandais-Briere C."/>
            <person name="Owens G.L."/>
            <person name="Carrere S."/>
            <person name="Mayjonade B."/>
            <person name="Legrand L."/>
            <person name="Gill N."/>
            <person name="Kane N.C."/>
            <person name="Bowers J.E."/>
            <person name="Hubner S."/>
            <person name="Bellec A."/>
            <person name="Berard A."/>
            <person name="Berges H."/>
            <person name="Blanchet N."/>
            <person name="Boniface M.C."/>
            <person name="Brunel D."/>
            <person name="Catrice O."/>
            <person name="Chaidir N."/>
            <person name="Claudel C."/>
            <person name="Donnadieu C."/>
            <person name="Faraut T."/>
            <person name="Fievet G."/>
            <person name="Helmstetter N."/>
            <person name="King M."/>
            <person name="Knapp S.J."/>
            <person name="Lai Z."/>
            <person name="Le Paslier M.C."/>
            <person name="Lippi Y."/>
            <person name="Lorenzon L."/>
            <person name="Mandel J.R."/>
            <person name="Marage G."/>
            <person name="Marchand G."/>
            <person name="Marquand E."/>
            <person name="Bret-Mestries E."/>
            <person name="Morien E."/>
            <person name="Nambeesan S."/>
            <person name="Nguyen T."/>
            <person name="Pegot-Espagnet P."/>
            <person name="Pouilly N."/>
            <person name="Raftis F."/>
            <person name="Sallet E."/>
            <person name="Schiex T."/>
            <person name="Thomas J."/>
            <person name="Vandecasteele C."/>
            <person name="Vares D."/>
            <person name="Vear F."/>
            <person name="Vautrin S."/>
            <person name="Crespi M."/>
            <person name="Mangin B."/>
            <person name="Burke J.M."/>
            <person name="Salse J."/>
            <person name="Munos S."/>
            <person name="Vincourt P."/>
            <person name="Rieseberg L.H."/>
            <person name="Langlade N.B."/>
        </authorList>
    </citation>
    <scope>NUCLEOTIDE SEQUENCE</scope>
    <source>
        <tissue evidence="1">Leaves</tissue>
    </source>
</reference>
<name>A0A9K3DZX3_HELAN</name>
<proteinExistence type="predicted"/>
<organism evidence="1 2">
    <name type="scientific">Helianthus annuus</name>
    <name type="common">Common sunflower</name>
    <dbReference type="NCBI Taxonomy" id="4232"/>
    <lineage>
        <taxon>Eukaryota</taxon>
        <taxon>Viridiplantae</taxon>
        <taxon>Streptophyta</taxon>
        <taxon>Embryophyta</taxon>
        <taxon>Tracheophyta</taxon>
        <taxon>Spermatophyta</taxon>
        <taxon>Magnoliopsida</taxon>
        <taxon>eudicotyledons</taxon>
        <taxon>Gunneridae</taxon>
        <taxon>Pentapetalae</taxon>
        <taxon>asterids</taxon>
        <taxon>campanulids</taxon>
        <taxon>Asterales</taxon>
        <taxon>Asteraceae</taxon>
        <taxon>Asteroideae</taxon>
        <taxon>Heliantheae alliance</taxon>
        <taxon>Heliantheae</taxon>
        <taxon>Helianthus</taxon>
    </lineage>
</organism>
<dbReference type="EMBL" id="MNCJ02000330">
    <property type="protein sequence ID" value="KAF5764595.1"/>
    <property type="molecule type" value="Genomic_DNA"/>
</dbReference>